<dbReference type="PANTHER" id="PTHR14969">
    <property type="entry name" value="SPHINGOSINE-1-PHOSPHATE PHOSPHOHYDROLASE"/>
    <property type="match status" value="1"/>
</dbReference>
<gene>
    <name evidence="10" type="ORF">D7294_15435</name>
</gene>
<feature type="transmembrane region" description="Helical" evidence="8">
    <location>
        <begin position="67"/>
        <end position="85"/>
    </location>
</feature>
<dbReference type="GO" id="GO:0005886">
    <property type="term" value="C:plasma membrane"/>
    <property type="evidence" value="ECO:0007669"/>
    <property type="project" value="UniProtKB-SubCell"/>
</dbReference>
<keyword evidence="11" id="KW-1185">Reference proteome</keyword>
<evidence type="ECO:0000256" key="6">
    <source>
        <dbReference type="ARBA" id="ARBA00023136"/>
    </source>
</evidence>
<dbReference type="AlphaFoldDB" id="A0A3A9Z131"/>
<keyword evidence="2" id="KW-1003">Cell membrane</keyword>
<evidence type="ECO:0000256" key="7">
    <source>
        <dbReference type="SAM" id="MobiDB-lite"/>
    </source>
</evidence>
<evidence type="ECO:0000256" key="5">
    <source>
        <dbReference type="ARBA" id="ARBA00022989"/>
    </source>
</evidence>
<feature type="compositionally biased region" description="Low complexity" evidence="7">
    <location>
        <begin position="207"/>
        <end position="226"/>
    </location>
</feature>
<name>A0A3A9Z131_9ACTN</name>
<dbReference type="EMBL" id="RBAL01000007">
    <property type="protein sequence ID" value="RKN41840.1"/>
    <property type="molecule type" value="Genomic_DNA"/>
</dbReference>
<evidence type="ECO:0000256" key="3">
    <source>
        <dbReference type="ARBA" id="ARBA00022692"/>
    </source>
</evidence>
<dbReference type="InterPro" id="IPR036938">
    <property type="entry name" value="PAP2/HPO_sf"/>
</dbReference>
<evidence type="ECO:0000256" key="2">
    <source>
        <dbReference type="ARBA" id="ARBA00022475"/>
    </source>
</evidence>
<evidence type="ECO:0000259" key="9">
    <source>
        <dbReference type="SMART" id="SM00014"/>
    </source>
</evidence>
<evidence type="ECO:0000256" key="4">
    <source>
        <dbReference type="ARBA" id="ARBA00022801"/>
    </source>
</evidence>
<feature type="domain" description="Phosphatidic acid phosphatase type 2/haloperoxidase" evidence="9">
    <location>
        <begin position="65"/>
        <end position="176"/>
    </location>
</feature>
<dbReference type="Gene3D" id="1.20.144.10">
    <property type="entry name" value="Phosphatidic acid phosphatase type 2/haloperoxidase"/>
    <property type="match status" value="1"/>
</dbReference>
<evidence type="ECO:0000313" key="11">
    <source>
        <dbReference type="Proteomes" id="UP000272474"/>
    </source>
</evidence>
<feature type="transmembrane region" description="Helical" evidence="8">
    <location>
        <begin position="161"/>
        <end position="183"/>
    </location>
</feature>
<comment type="subcellular location">
    <subcellularLocation>
        <location evidence="1">Cell membrane</location>
        <topology evidence="1">Multi-pass membrane protein</topology>
    </subcellularLocation>
</comment>
<dbReference type="OrthoDB" id="5289372at2"/>
<dbReference type="CDD" id="cd01610">
    <property type="entry name" value="PAP2_like"/>
    <property type="match status" value="1"/>
</dbReference>
<keyword evidence="4" id="KW-0378">Hydrolase</keyword>
<dbReference type="SMART" id="SM00014">
    <property type="entry name" value="acidPPc"/>
    <property type="match status" value="1"/>
</dbReference>
<evidence type="ECO:0000313" key="10">
    <source>
        <dbReference type="EMBL" id="RKN41840.1"/>
    </source>
</evidence>
<proteinExistence type="predicted"/>
<evidence type="ECO:0000256" key="1">
    <source>
        <dbReference type="ARBA" id="ARBA00004651"/>
    </source>
</evidence>
<dbReference type="Proteomes" id="UP000272474">
    <property type="component" value="Unassembled WGS sequence"/>
</dbReference>
<protein>
    <submittedName>
        <fullName evidence="10">Phosphatase PAP2 family protein</fullName>
    </submittedName>
</protein>
<feature type="region of interest" description="Disordered" evidence="7">
    <location>
        <begin position="207"/>
        <end position="243"/>
    </location>
</feature>
<keyword evidence="3 8" id="KW-0812">Transmembrane</keyword>
<feature type="transmembrane region" description="Helical" evidence="8">
    <location>
        <begin position="110"/>
        <end position="130"/>
    </location>
</feature>
<sequence>MAGLDNTDAELDVLYEFNDFAGRLPGWAARTASFLGETGLPLALVLLIVLAWFLVRRRPDAPTAVAGVLWAGPAAAVTWLVNMPIRDFVARPRPFVDHPDLEPLVDGKTGYSFVSDHAGIAMAIAVALFLVHRTLGLVAFALALCQGLARVLLAVHYPTDVIGGFALGTASALLFAPPAMAVLPPLVRAGARTRWLGWIARPQAPAGAAGEAGAAGAAGEDGAGQRPSGRPEPRPSADPGLAA</sequence>
<feature type="transmembrane region" description="Helical" evidence="8">
    <location>
        <begin position="34"/>
        <end position="55"/>
    </location>
</feature>
<accession>A0A3A9Z131</accession>
<dbReference type="SUPFAM" id="SSF48317">
    <property type="entry name" value="Acid phosphatase/Vanadium-dependent haloperoxidase"/>
    <property type="match status" value="1"/>
</dbReference>
<dbReference type="PANTHER" id="PTHR14969:SF62">
    <property type="entry name" value="DECAPRENYLPHOSPHORYL-5-PHOSPHORIBOSE PHOSPHATASE RV3807C-RELATED"/>
    <property type="match status" value="1"/>
</dbReference>
<reference evidence="10 11" key="1">
    <citation type="journal article" date="2014" name="Int. J. Syst. Evol. Microbiol.">
        <title>Streptomyces hoynatensis sp. nov., isolated from deep marine sediment.</title>
        <authorList>
            <person name="Veyisoglu A."/>
            <person name="Sahin N."/>
        </authorList>
    </citation>
    <scope>NUCLEOTIDE SEQUENCE [LARGE SCALE GENOMIC DNA]</scope>
    <source>
        <strain evidence="10 11">KCTC 29097</strain>
    </source>
</reference>
<dbReference type="Pfam" id="PF01569">
    <property type="entry name" value="PAP2"/>
    <property type="match status" value="1"/>
</dbReference>
<organism evidence="10 11">
    <name type="scientific">Streptomyces hoynatensis</name>
    <dbReference type="NCBI Taxonomy" id="1141874"/>
    <lineage>
        <taxon>Bacteria</taxon>
        <taxon>Bacillati</taxon>
        <taxon>Actinomycetota</taxon>
        <taxon>Actinomycetes</taxon>
        <taxon>Kitasatosporales</taxon>
        <taxon>Streptomycetaceae</taxon>
        <taxon>Streptomyces</taxon>
    </lineage>
</organism>
<evidence type="ECO:0000256" key="8">
    <source>
        <dbReference type="SAM" id="Phobius"/>
    </source>
</evidence>
<dbReference type="GO" id="GO:0016787">
    <property type="term" value="F:hydrolase activity"/>
    <property type="evidence" value="ECO:0007669"/>
    <property type="project" value="UniProtKB-KW"/>
</dbReference>
<dbReference type="RefSeq" id="WP_120679879.1">
    <property type="nucleotide sequence ID" value="NZ_RBAL01000007.1"/>
</dbReference>
<comment type="caution">
    <text evidence="10">The sequence shown here is derived from an EMBL/GenBank/DDBJ whole genome shotgun (WGS) entry which is preliminary data.</text>
</comment>
<keyword evidence="5 8" id="KW-1133">Transmembrane helix</keyword>
<dbReference type="InterPro" id="IPR000326">
    <property type="entry name" value="PAP2/HPO"/>
</dbReference>
<keyword evidence="6 8" id="KW-0472">Membrane</keyword>